<dbReference type="EMBL" id="CCXY01000046">
    <property type="protein sequence ID" value="CEG11354.1"/>
    <property type="molecule type" value="Genomic_DNA"/>
</dbReference>
<dbReference type="CDD" id="cd04186">
    <property type="entry name" value="GT_2_like_c"/>
    <property type="match status" value="1"/>
</dbReference>
<sequence length="361" mass="42577">MVNNVKKQINKEELPFVSVIIVNWNGQKYLKECFESLEKLNYPKEKYEVIIADNASSDDSVEYIKKKFPFVKIFELDKNYGFCKGNNLAAQNANGEYLVFLNNDTIVDKEWLKNLVRGVLSEKDVISAGCKMLKPYKIDGKNVIDYAGGKFTYEMNLYEGIYDTDDEKYSVQKYTGYGCCAGVIVERKFFLDIGGFDEYYFGGGEEVELGLRAWQYGYKLLYVPSAVMIHKRYGTFKDINYFATAIWVKSMFYFILKNYELKNVFIYLIESIFFVHIPKIIFFILMRDLKGSIAIMRGFYWFLRDIKNEKILNKIFQQRKLINKNKKRSDNDLFELGLMSTFKERLEYRINNAKWYVKGHR</sequence>
<proteinExistence type="inferred from homology"/>
<reference evidence="6" key="1">
    <citation type="submission" date="2014-09" db="EMBL/GenBank/DDBJ databases">
        <authorList>
            <person name="Probst J Alexander"/>
        </authorList>
    </citation>
    <scope>NUCLEOTIDE SEQUENCE</scope>
</reference>
<comment type="similarity">
    <text evidence="1">Belongs to the glycosyltransferase 2 family.</text>
</comment>
<keyword evidence="4" id="KW-1133">Transmembrane helix</keyword>
<dbReference type="AlphaFoldDB" id="A0A098E780"/>
<keyword evidence="4" id="KW-0812">Transmembrane</keyword>
<organism evidence="6">
    <name type="scientific">groundwater metagenome</name>
    <dbReference type="NCBI Taxonomy" id="717931"/>
    <lineage>
        <taxon>unclassified sequences</taxon>
        <taxon>metagenomes</taxon>
        <taxon>ecological metagenomes</taxon>
    </lineage>
</organism>
<accession>A0A098E780</accession>
<evidence type="ECO:0000313" key="6">
    <source>
        <dbReference type="EMBL" id="CEG11354.1"/>
    </source>
</evidence>
<feature type="transmembrane region" description="Helical" evidence="4">
    <location>
        <begin position="239"/>
        <end position="259"/>
    </location>
</feature>
<keyword evidence="4" id="KW-0472">Membrane</keyword>
<feature type="transmembrane region" description="Helical" evidence="4">
    <location>
        <begin position="265"/>
        <end position="286"/>
    </location>
</feature>
<evidence type="ECO:0000259" key="5">
    <source>
        <dbReference type="Pfam" id="PF00535"/>
    </source>
</evidence>
<dbReference type="InterPro" id="IPR001173">
    <property type="entry name" value="Glyco_trans_2-like"/>
</dbReference>
<evidence type="ECO:0000256" key="3">
    <source>
        <dbReference type="ARBA" id="ARBA00022679"/>
    </source>
</evidence>
<name>A0A098E780_9ZZZZ</name>
<dbReference type="Pfam" id="PF00535">
    <property type="entry name" value="Glycos_transf_2"/>
    <property type="match status" value="1"/>
</dbReference>
<evidence type="ECO:0000256" key="4">
    <source>
        <dbReference type="SAM" id="Phobius"/>
    </source>
</evidence>
<feature type="domain" description="Glycosyltransferase 2-like" evidence="5">
    <location>
        <begin position="18"/>
        <end position="129"/>
    </location>
</feature>
<gene>
    <name evidence="6" type="ORF">MSIBF_A140002</name>
</gene>
<dbReference type="SUPFAM" id="SSF53448">
    <property type="entry name" value="Nucleotide-diphospho-sugar transferases"/>
    <property type="match status" value="1"/>
</dbReference>
<keyword evidence="3" id="KW-0808">Transferase</keyword>
<dbReference type="InterPro" id="IPR029044">
    <property type="entry name" value="Nucleotide-diphossugar_trans"/>
</dbReference>
<evidence type="ECO:0000256" key="2">
    <source>
        <dbReference type="ARBA" id="ARBA00022676"/>
    </source>
</evidence>
<dbReference type="GO" id="GO:0016757">
    <property type="term" value="F:glycosyltransferase activity"/>
    <property type="evidence" value="ECO:0007669"/>
    <property type="project" value="UniProtKB-KW"/>
</dbReference>
<protein>
    <recommendedName>
        <fullName evidence="5">Glycosyltransferase 2-like domain-containing protein</fullName>
    </recommendedName>
</protein>
<dbReference type="PANTHER" id="PTHR43179">
    <property type="entry name" value="RHAMNOSYLTRANSFERASE WBBL"/>
    <property type="match status" value="1"/>
</dbReference>
<keyword evidence="2" id="KW-0328">Glycosyltransferase</keyword>
<evidence type="ECO:0000256" key="1">
    <source>
        <dbReference type="ARBA" id="ARBA00006739"/>
    </source>
</evidence>
<dbReference type="Gene3D" id="3.90.550.10">
    <property type="entry name" value="Spore Coat Polysaccharide Biosynthesis Protein SpsA, Chain A"/>
    <property type="match status" value="1"/>
</dbReference>
<dbReference type="PANTHER" id="PTHR43179:SF12">
    <property type="entry name" value="GALACTOFURANOSYLTRANSFERASE GLFT2"/>
    <property type="match status" value="1"/>
</dbReference>